<proteinExistence type="predicted"/>
<feature type="non-terminal residue" evidence="2">
    <location>
        <position position="124"/>
    </location>
</feature>
<comment type="caution">
    <text evidence="2">The sequence shown here is derived from an EMBL/GenBank/DDBJ whole genome shotgun (WGS) entry which is preliminary data.</text>
</comment>
<feature type="compositionally biased region" description="Basic and acidic residues" evidence="1">
    <location>
        <begin position="20"/>
        <end position="32"/>
    </location>
</feature>
<reference evidence="2 3" key="1">
    <citation type="journal article" date="2015" name="Nature">
        <title>rRNA introns, odd ribosomes, and small enigmatic genomes across a large radiation of phyla.</title>
        <authorList>
            <person name="Brown C.T."/>
            <person name="Hug L.A."/>
            <person name="Thomas B.C."/>
            <person name="Sharon I."/>
            <person name="Castelle C.J."/>
            <person name="Singh A."/>
            <person name="Wilkins M.J."/>
            <person name="Williams K.H."/>
            <person name="Banfield J.F."/>
        </authorList>
    </citation>
    <scope>NUCLEOTIDE SEQUENCE [LARGE SCALE GENOMIC DNA]</scope>
</reference>
<dbReference type="AlphaFoldDB" id="A0A0G1BF07"/>
<dbReference type="Proteomes" id="UP000033867">
    <property type="component" value="Unassembled WGS sequence"/>
</dbReference>
<sequence>MARGLRVSKMNENPARFNRALRESKMQQRRATEDDEDRSQDEEPQSPLLDEKRDEKQRESPIGTHTLSPGNIQPRQAEDKKKDEPAIDTSPPPLPTPTGSQGTPDTSETSDDAQEDEESNTKKS</sequence>
<accession>A0A0G1BF07</accession>
<feature type="compositionally biased region" description="Acidic residues" evidence="1">
    <location>
        <begin position="108"/>
        <end position="118"/>
    </location>
</feature>
<feature type="compositionally biased region" description="Basic and acidic residues" evidence="1">
    <location>
        <begin position="49"/>
        <end position="59"/>
    </location>
</feature>
<evidence type="ECO:0000256" key="1">
    <source>
        <dbReference type="SAM" id="MobiDB-lite"/>
    </source>
</evidence>
<gene>
    <name evidence="2" type="ORF">UV42_C0020G0016</name>
</gene>
<feature type="compositionally biased region" description="Basic and acidic residues" evidence="1">
    <location>
        <begin position="76"/>
        <end position="85"/>
    </location>
</feature>
<evidence type="ECO:0000313" key="2">
    <source>
        <dbReference type="EMBL" id="KKS71754.1"/>
    </source>
</evidence>
<name>A0A0G1BF07_9BACT</name>
<evidence type="ECO:0000313" key="3">
    <source>
        <dbReference type="Proteomes" id="UP000033867"/>
    </source>
</evidence>
<feature type="compositionally biased region" description="Polar residues" evidence="1">
    <location>
        <begin position="63"/>
        <end position="74"/>
    </location>
</feature>
<dbReference type="EMBL" id="LCEK01000020">
    <property type="protein sequence ID" value="KKS71754.1"/>
    <property type="molecule type" value="Genomic_DNA"/>
</dbReference>
<feature type="region of interest" description="Disordered" evidence="1">
    <location>
        <begin position="1"/>
        <end position="124"/>
    </location>
</feature>
<protein>
    <submittedName>
        <fullName evidence="2">Uncharacterized protein</fullName>
    </submittedName>
</protein>
<organism evidence="2 3">
    <name type="scientific">Candidatus Magasanikbacteria bacterium GW2011_GWE2_42_7</name>
    <dbReference type="NCBI Taxonomy" id="1619052"/>
    <lineage>
        <taxon>Bacteria</taxon>
        <taxon>Candidatus Magasanikiibacteriota</taxon>
    </lineage>
</organism>
<feature type="compositionally biased region" description="Acidic residues" evidence="1">
    <location>
        <begin position="33"/>
        <end position="44"/>
    </location>
</feature>